<feature type="binding site" evidence="9">
    <location>
        <position position="167"/>
    </location>
    <ligand>
        <name>2-[(2R,5Z)-2-carboxy-4-methylthiazol-5(2H)-ylidene]ethyl phosphate</name>
        <dbReference type="ChEBI" id="CHEBI:62899"/>
    </ligand>
</feature>
<dbReference type="EMBL" id="AODH01000054">
    <property type="protein sequence ID" value="EUJ35651.1"/>
    <property type="molecule type" value="Genomic_DNA"/>
</dbReference>
<feature type="binding site" evidence="9">
    <location>
        <position position="138"/>
    </location>
    <ligand>
        <name>4-amino-2-methyl-5-(diphosphooxymethyl)pyrimidine</name>
        <dbReference type="ChEBI" id="CHEBI:57841"/>
    </ligand>
</feature>
<gene>
    <name evidence="9" type="primary">thiE</name>
    <name evidence="13" type="ORF">BCAMP_11530</name>
</gene>
<keyword evidence="2 9" id="KW-0808">Transferase</keyword>
<accession>W7CII9</accession>
<comment type="pathway">
    <text evidence="1 9 11">Cofactor biosynthesis; thiamine diphosphate biosynthesis; thiamine phosphate from 4-amino-2-methyl-5-diphosphomethylpyrimidine and 4-methyl-5-(2-phosphoethyl)-thiazole: step 1/1.</text>
</comment>
<name>W7CII9_9LIST</name>
<dbReference type="GO" id="GO:0004789">
    <property type="term" value="F:thiamine-phosphate diphosphorylase activity"/>
    <property type="evidence" value="ECO:0007669"/>
    <property type="project" value="UniProtKB-UniRule"/>
</dbReference>
<keyword evidence="14" id="KW-1185">Reference proteome</keyword>
<keyword evidence="4 9" id="KW-0460">Magnesium</keyword>
<feature type="domain" description="Thiamine phosphate synthase/TenI" evidence="12">
    <location>
        <begin position="8"/>
        <end position="190"/>
    </location>
</feature>
<dbReference type="Pfam" id="PF02581">
    <property type="entry name" value="TMP-TENI"/>
    <property type="match status" value="1"/>
</dbReference>
<dbReference type="Proteomes" id="UP000019243">
    <property type="component" value="Unassembled WGS sequence"/>
</dbReference>
<dbReference type="Gene3D" id="3.20.20.70">
    <property type="entry name" value="Aldolase class I"/>
    <property type="match status" value="1"/>
</dbReference>
<protein>
    <recommendedName>
        <fullName evidence="9">Thiamine-phosphate synthase</fullName>
        <shortName evidence="9">TP synthase</shortName>
        <shortName evidence="9">TPS</shortName>
        <ecNumber evidence="9">2.5.1.3</ecNumber>
    </recommendedName>
    <alternativeName>
        <fullName evidence="9">Thiamine-phosphate pyrophosphorylase</fullName>
        <shortName evidence="9">TMP pyrophosphorylase</shortName>
        <shortName evidence="9">TMP-PPase</shortName>
    </alternativeName>
</protein>
<dbReference type="HAMAP" id="MF_00097">
    <property type="entry name" value="TMP_synthase"/>
    <property type="match status" value="1"/>
</dbReference>
<dbReference type="PANTHER" id="PTHR20857">
    <property type="entry name" value="THIAMINE-PHOSPHATE PYROPHOSPHORYLASE"/>
    <property type="match status" value="1"/>
</dbReference>
<evidence type="ECO:0000256" key="8">
    <source>
        <dbReference type="ARBA" id="ARBA00047883"/>
    </source>
</evidence>
<feature type="binding site" evidence="9">
    <location>
        <begin position="36"/>
        <end position="40"/>
    </location>
    <ligand>
        <name>4-amino-2-methyl-5-(diphosphooxymethyl)pyrimidine</name>
        <dbReference type="ChEBI" id="CHEBI:57841"/>
    </ligand>
</feature>
<proteinExistence type="inferred from homology"/>
<keyword evidence="3 9" id="KW-0479">Metal-binding</keyword>
<feature type="binding site" evidence="9">
    <location>
        <position position="71"/>
    </location>
    <ligand>
        <name>4-amino-2-methyl-5-(diphosphooxymethyl)pyrimidine</name>
        <dbReference type="ChEBI" id="CHEBI:57841"/>
    </ligand>
</feature>
<dbReference type="OrthoDB" id="9812206at2"/>
<dbReference type="NCBIfam" id="TIGR00693">
    <property type="entry name" value="thiE"/>
    <property type="match status" value="1"/>
</dbReference>
<comment type="caution">
    <text evidence="13">The sequence shown here is derived from an EMBL/GenBank/DDBJ whole genome shotgun (WGS) entry which is preliminary data.</text>
</comment>
<evidence type="ECO:0000256" key="5">
    <source>
        <dbReference type="ARBA" id="ARBA00022977"/>
    </source>
</evidence>
<evidence type="ECO:0000259" key="12">
    <source>
        <dbReference type="Pfam" id="PF02581"/>
    </source>
</evidence>
<dbReference type="EC" id="2.5.1.3" evidence="9"/>
<feature type="binding site" evidence="9">
    <location>
        <position position="109"/>
    </location>
    <ligand>
        <name>4-amino-2-methyl-5-(diphosphooxymethyl)pyrimidine</name>
        <dbReference type="ChEBI" id="CHEBI:57841"/>
    </ligand>
</feature>
<comment type="catalytic activity">
    <reaction evidence="8 9 10">
        <text>2-[(2R,5Z)-2-carboxy-4-methylthiazol-5(2H)-ylidene]ethyl phosphate + 4-amino-2-methyl-5-(diphosphooxymethyl)pyrimidine + 2 H(+) = thiamine phosphate + CO2 + diphosphate</text>
        <dbReference type="Rhea" id="RHEA:47844"/>
        <dbReference type="ChEBI" id="CHEBI:15378"/>
        <dbReference type="ChEBI" id="CHEBI:16526"/>
        <dbReference type="ChEBI" id="CHEBI:33019"/>
        <dbReference type="ChEBI" id="CHEBI:37575"/>
        <dbReference type="ChEBI" id="CHEBI:57841"/>
        <dbReference type="ChEBI" id="CHEBI:62899"/>
        <dbReference type="EC" id="2.5.1.3"/>
    </reaction>
</comment>
<dbReference type="PANTHER" id="PTHR20857:SF15">
    <property type="entry name" value="THIAMINE-PHOSPHATE SYNTHASE"/>
    <property type="match status" value="1"/>
</dbReference>
<comment type="catalytic activity">
    <reaction evidence="6 9 10">
        <text>4-methyl-5-(2-phosphooxyethyl)-thiazole + 4-amino-2-methyl-5-(diphosphooxymethyl)pyrimidine + H(+) = thiamine phosphate + diphosphate</text>
        <dbReference type="Rhea" id="RHEA:22328"/>
        <dbReference type="ChEBI" id="CHEBI:15378"/>
        <dbReference type="ChEBI" id="CHEBI:33019"/>
        <dbReference type="ChEBI" id="CHEBI:37575"/>
        <dbReference type="ChEBI" id="CHEBI:57841"/>
        <dbReference type="ChEBI" id="CHEBI:58296"/>
        <dbReference type="EC" id="2.5.1.3"/>
    </reaction>
</comment>
<dbReference type="InterPro" id="IPR022998">
    <property type="entry name" value="ThiamineP_synth_TenI"/>
</dbReference>
<dbReference type="RefSeq" id="WP_035315561.1">
    <property type="nucleotide sequence ID" value="NZ_AODH01000054.1"/>
</dbReference>
<evidence type="ECO:0000256" key="9">
    <source>
        <dbReference type="HAMAP-Rule" id="MF_00097"/>
    </source>
</evidence>
<evidence type="ECO:0000256" key="6">
    <source>
        <dbReference type="ARBA" id="ARBA00047334"/>
    </source>
</evidence>
<dbReference type="GO" id="GO:0009229">
    <property type="term" value="P:thiamine diphosphate biosynthetic process"/>
    <property type="evidence" value="ECO:0007669"/>
    <property type="project" value="UniProtKB-UniRule"/>
</dbReference>
<dbReference type="GO" id="GO:0000287">
    <property type="term" value="F:magnesium ion binding"/>
    <property type="evidence" value="ECO:0007669"/>
    <property type="project" value="UniProtKB-UniRule"/>
</dbReference>
<dbReference type="GO" id="GO:0005737">
    <property type="term" value="C:cytoplasm"/>
    <property type="evidence" value="ECO:0007669"/>
    <property type="project" value="TreeGrafter"/>
</dbReference>
<dbReference type="PATRIC" id="fig|1265861.3.peg.2264"/>
<evidence type="ECO:0000256" key="7">
    <source>
        <dbReference type="ARBA" id="ARBA00047851"/>
    </source>
</evidence>
<evidence type="ECO:0000313" key="14">
    <source>
        <dbReference type="Proteomes" id="UP000019243"/>
    </source>
</evidence>
<feature type="binding site" evidence="9">
    <location>
        <begin position="187"/>
        <end position="188"/>
    </location>
    <ligand>
        <name>2-[(2R,5Z)-2-carboxy-4-methylthiazol-5(2H)-ylidene]ethyl phosphate</name>
        <dbReference type="ChEBI" id="CHEBI:62899"/>
    </ligand>
</feature>
<comment type="function">
    <text evidence="9">Condenses 4-methyl-5-(beta-hydroxyethyl)thiazole monophosphate (THZ-P) and 2-methyl-4-amino-5-hydroxymethyl pyrimidine pyrophosphate (HMP-PP) to form thiamine monophosphate (TMP).</text>
</comment>
<dbReference type="AlphaFoldDB" id="W7CII9"/>
<evidence type="ECO:0000313" key="13">
    <source>
        <dbReference type="EMBL" id="EUJ35651.1"/>
    </source>
</evidence>
<dbReference type="InterPro" id="IPR013785">
    <property type="entry name" value="Aldolase_TIM"/>
</dbReference>
<organism evidence="13 14">
    <name type="scientific">Brochothrix campestris FSL F6-1037</name>
    <dbReference type="NCBI Taxonomy" id="1265861"/>
    <lineage>
        <taxon>Bacteria</taxon>
        <taxon>Bacillati</taxon>
        <taxon>Bacillota</taxon>
        <taxon>Bacilli</taxon>
        <taxon>Bacillales</taxon>
        <taxon>Listeriaceae</taxon>
        <taxon>Brochothrix</taxon>
    </lineage>
</organism>
<dbReference type="SUPFAM" id="SSF51391">
    <property type="entry name" value="Thiamin phosphate synthase"/>
    <property type="match status" value="1"/>
</dbReference>
<sequence>MNRNVLGVYFIMGSQNSTEPLETLEKALQAGITCFQLREKGEGRLKGAAYENFAMACQKLCKAYHVPFIVNDDVELALKIEADGIHVGQDDTAITEFRSLAKDKIVGVSVHNEQELAFAIQQGADYVGIGPIYSTKSKSDAKPPAGLDFLIRARRQYSDFPIVGIGGIDESNARHVRLSGADGVAVISVICESPDIKNTIKNLG</sequence>
<feature type="binding site" evidence="9">
    <location>
        <position position="72"/>
    </location>
    <ligand>
        <name>Mg(2+)</name>
        <dbReference type="ChEBI" id="CHEBI:18420"/>
    </ligand>
</feature>
<dbReference type="InterPro" id="IPR034291">
    <property type="entry name" value="TMP_synthase"/>
</dbReference>
<evidence type="ECO:0000256" key="2">
    <source>
        <dbReference type="ARBA" id="ARBA00022679"/>
    </source>
</evidence>
<feature type="binding site" evidence="9">
    <location>
        <begin position="135"/>
        <end position="137"/>
    </location>
    <ligand>
        <name>2-[(2R,5Z)-2-carboxy-4-methylthiazol-5(2H)-ylidene]ethyl phosphate</name>
        <dbReference type="ChEBI" id="CHEBI:62899"/>
    </ligand>
</feature>
<reference evidence="13 14" key="1">
    <citation type="submission" date="2012-12" db="EMBL/GenBank/DDBJ databases">
        <title>Novel taxa of Listeriaceae from agricultural environments in the United States.</title>
        <authorList>
            <person name="den Bakker H.C."/>
            <person name="Allred A."/>
            <person name="Warchocki S."/>
            <person name="Wright E.M."/>
            <person name="Burrell A."/>
            <person name="Nightingale K.K."/>
            <person name="Kephart D."/>
            <person name="Wiedmann M."/>
        </authorList>
    </citation>
    <scope>NUCLEOTIDE SEQUENCE [LARGE SCALE GENOMIC DNA]</scope>
    <source>
        <strain evidence="13 14">FSL F6-1037</strain>
    </source>
</reference>
<evidence type="ECO:0000256" key="11">
    <source>
        <dbReference type="RuleBase" id="RU004253"/>
    </source>
</evidence>
<evidence type="ECO:0000256" key="1">
    <source>
        <dbReference type="ARBA" id="ARBA00005165"/>
    </source>
</evidence>
<keyword evidence="5 9" id="KW-0784">Thiamine biosynthesis</keyword>
<comment type="similarity">
    <text evidence="9 10">Belongs to the thiamine-phosphate synthase family.</text>
</comment>
<dbReference type="STRING" id="1265861.BCAMP_11530"/>
<dbReference type="InterPro" id="IPR036206">
    <property type="entry name" value="ThiamineP_synth_sf"/>
</dbReference>
<dbReference type="GO" id="GO:0009228">
    <property type="term" value="P:thiamine biosynthetic process"/>
    <property type="evidence" value="ECO:0007669"/>
    <property type="project" value="UniProtKB-KW"/>
</dbReference>
<feature type="binding site" evidence="9">
    <location>
        <position position="91"/>
    </location>
    <ligand>
        <name>Mg(2+)</name>
        <dbReference type="ChEBI" id="CHEBI:18420"/>
    </ligand>
</feature>
<dbReference type="CDD" id="cd00564">
    <property type="entry name" value="TMP_TenI"/>
    <property type="match status" value="1"/>
</dbReference>
<evidence type="ECO:0000256" key="3">
    <source>
        <dbReference type="ARBA" id="ARBA00022723"/>
    </source>
</evidence>
<dbReference type="FunFam" id="3.20.20.70:FF:000096">
    <property type="entry name" value="Thiamine-phosphate synthase"/>
    <property type="match status" value="1"/>
</dbReference>
<evidence type="ECO:0000256" key="10">
    <source>
        <dbReference type="RuleBase" id="RU003826"/>
    </source>
</evidence>
<dbReference type="UniPathway" id="UPA00060">
    <property type="reaction ID" value="UER00141"/>
</dbReference>
<comment type="catalytic activity">
    <reaction evidence="7 9 10">
        <text>2-(2-carboxy-4-methylthiazol-5-yl)ethyl phosphate + 4-amino-2-methyl-5-(diphosphooxymethyl)pyrimidine + 2 H(+) = thiamine phosphate + CO2 + diphosphate</text>
        <dbReference type="Rhea" id="RHEA:47848"/>
        <dbReference type="ChEBI" id="CHEBI:15378"/>
        <dbReference type="ChEBI" id="CHEBI:16526"/>
        <dbReference type="ChEBI" id="CHEBI:33019"/>
        <dbReference type="ChEBI" id="CHEBI:37575"/>
        <dbReference type="ChEBI" id="CHEBI:57841"/>
        <dbReference type="ChEBI" id="CHEBI:62890"/>
        <dbReference type="EC" id="2.5.1.3"/>
    </reaction>
</comment>
<comment type="cofactor">
    <cofactor evidence="9">
        <name>Mg(2+)</name>
        <dbReference type="ChEBI" id="CHEBI:18420"/>
    </cofactor>
    <text evidence="9">Binds 1 Mg(2+) ion per subunit.</text>
</comment>
<evidence type="ECO:0000256" key="4">
    <source>
        <dbReference type="ARBA" id="ARBA00022842"/>
    </source>
</evidence>